<dbReference type="EMBL" id="JACORU010000009">
    <property type="protein sequence ID" value="MBC5767063.1"/>
    <property type="molecule type" value="Genomic_DNA"/>
</dbReference>
<keyword evidence="2" id="KW-0732">Signal</keyword>
<dbReference type="CDD" id="cd07012">
    <property type="entry name" value="PBP2_Bug_TTT"/>
    <property type="match status" value="1"/>
</dbReference>
<name>A0A923S4M1_9BURK</name>
<organism evidence="3 4">
    <name type="scientific">Ramlibacter albus</name>
    <dbReference type="NCBI Taxonomy" id="2079448"/>
    <lineage>
        <taxon>Bacteria</taxon>
        <taxon>Pseudomonadati</taxon>
        <taxon>Pseudomonadota</taxon>
        <taxon>Betaproteobacteria</taxon>
        <taxon>Burkholderiales</taxon>
        <taxon>Comamonadaceae</taxon>
        <taxon>Ramlibacter</taxon>
    </lineage>
</organism>
<dbReference type="Proteomes" id="UP000596827">
    <property type="component" value="Unassembled WGS sequence"/>
</dbReference>
<gene>
    <name evidence="3" type="ORF">H8R02_21535</name>
</gene>
<dbReference type="SUPFAM" id="SSF53850">
    <property type="entry name" value="Periplasmic binding protein-like II"/>
    <property type="match status" value="1"/>
</dbReference>
<feature type="chain" id="PRO_5037479922" evidence="2">
    <location>
        <begin position="34"/>
        <end position="331"/>
    </location>
</feature>
<proteinExistence type="inferred from homology"/>
<dbReference type="Gene3D" id="3.40.190.150">
    <property type="entry name" value="Bordetella uptake gene, domain 1"/>
    <property type="match status" value="1"/>
</dbReference>
<dbReference type="InterPro" id="IPR005064">
    <property type="entry name" value="BUG"/>
</dbReference>
<dbReference type="PROSITE" id="PS51257">
    <property type="entry name" value="PROKAR_LIPOPROTEIN"/>
    <property type="match status" value="1"/>
</dbReference>
<dbReference type="AlphaFoldDB" id="A0A923S4M1"/>
<reference evidence="3" key="1">
    <citation type="submission" date="2020-08" db="EMBL/GenBank/DDBJ databases">
        <title>Ramlibacter sp. GTP1 16S ribosomal RNA gene genome sequencing and assembly.</title>
        <authorList>
            <person name="Kang M."/>
        </authorList>
    </citation>
    <scope>NUCLEOTIDE SEQUENCE</scope>
    <source>
        <strain evidence="3">GTP1</strain>
    </source>
</reference>
<evidence type="ECO:0000256" key="2">
    <source>
        <dbReference type="SAM" id="SignalP"/>
    </source>
</evidence>
<evidence type="ECO:0000256" key="1">
    <source>
        <dbReference type="ARBA" id="ARBA00006987"/>
    </source>
</evidence>
<accession>A0A923S4M1</accession>
<evidence type="ECO:0000313" key="3">
    <source>
        <dbReference type="EMBL" id="MBC5767063.1"/>
    </source>
</evidence>
<dbReference type="Pfam" id="PF03401">
    <property type="entry name" value="TctC"/>
    <property type="match status" value="1"/>
</dbReference>
<feature type="signal peptide" evidence="2">
    <location>
        <begin position="1"/>
        <end position="33"/>
    </location>
</feature>
<comment type="caution">
    <text evidence="3">The sequence shown here is derived from an EMBL/GenBank/DDBJ whole genome shotgun (WGS) entry which is preliminary data.</text>
</comment>
<keyword evidence="4" id="KW-1185">Reference proteome</keyword>
<evidence type="ECO:0000313" key="4">
    <source>
        <dbReference type="Proteomes" id="UP000596827"/>
    </source>
</evidence>
<comment type="similarity">
    <text evidence="1">Belongs to the UPF0065 (bug) family.</text>
</comment>
<dbReference type="PANTHER" id="PTHR42928">
    <property type="entry name" value="TRICARBOXYLATE-BINDING PROTEIN"/>
    <property type="match status" value="1"/>
</dbReference>
<dbReference type="InterPro" id="IPR042100">
    <property type="entry name" value="Bug_dom1"/>
</dbReference>
<protein>
    <submittedName>
        <fullName evidence="3">Tripartite tricarboxylate transporter substrate binding protein</fullName>
    </submittedName>
</protein>
<dbReference type="PANTHER" id="PTHR42928:SF5">
    <property type="entry name" value="BLR1237 PROTEIN"/>
    <property type="match status" value="1"/>
</dbReference>
<dbReference type="Gene3D" id="3.40.190.10">
    <property type="entry name" value="Periplasmic binding protein-like II"/>
    <property type="match status" value="1"/>
</dbReference>
<sequence>MPRTLQERRMPSRFAKIAAALALAAVACLQAHAAWPERQITLVVPFPAGGLTDVAARHFAQGLQEELKQPVVVENRVGAGGIIGTEYVSKAKPDGYTLLVNSPSHVINQAFRAKMPYDALRDFTPVAQLLNSPMVLVVHPSVPATTLTEYLAYAARQKGGVSFGSTGAGGTSHLAGEMLRLVTRSPMTHIPYKGATPAFNDVLGGQLPSIFLDVATVAQQVNAGKLRAIAVSAATRSEALPTVPTVAEQGYPRYDVSTWIALYGPANLPEPIANALNAVALRTMGSPRERDWLRQNGAAAGAMNVPEFRRFVQDELEKWTQFNKEARVQVD</sequence>
<dbReference type="PIRSF" id="PIRSF017082">
    <property type="entry name" value="YflP"/>
    <property type="match status" value="1"/>
</dbReference>